<name>A0A223ASZ7_9FIRM</name>
<evidence type="ECO:0000256" key="5">
    <source>
        <dbReference type="ARBA" id="ARBA00023239"/>
    </source>
</evidence>
<keyword evidence="9" id="KW-1185">Reference proteome</keyword>
<dbReference type="OrthoDB" id="9814591at2"/>
<keyword evidence="4 7" id="KW-0472">Membrane</keyword>
<dbReference type="Gene3D" id="3.30.1490.480">
    <property type="entry name" value="Endolytic murein transglycosylase"/>
    <property type="match status" value="1"/>
</dbReference>
<evidence type="ECO:0000256" key="2">
    <source>
        <dbReference type="ARBA" id="ARBA00022692"/>
    </source>
</evidence>
<proteinExistence type="inferred from homology"/>
<keyword evidence="2 7" id="KW-0812">Transmembrane</keyword>
<keyword evidence="5 7" id="KW-0456">Lyase</keyword>
<keyword evidence="3 7" id="KW-1133">Transmembrane helix</keyword>
<keyword evidence="1 7" id="KW-1003">Cell membrane</keyword>
<organism evidence="8 9">
    <name type="scientific">Mogibacterium pumilum</name>
    <dbReference type="NCBI Taxonomy" id="86332"/>
    <lineage>
        <taxon>Bacteria</taxon>
        <taxon>Bacillati</taxon>
        <taxon>Bacillota</taxon>
        <taxon>Clostridia</taxon>
        <taxon>Peptostreptococcales</taxon>
        <taxon>Anaerovoracaceae</taxon>
        <taxon>Mogibacterium</taxon>
    </lineage>
</organism>
<dbReference type="GO" id="GO:0008932">
    <property type="term" value="F:lytic endotransglycosylase activity"/>
    <property type="evidence" value="ECO:0007669"/>
    <property type="project" value="UniProtKB-UniRule"/>
</dbReference>
<keyword evidence="6 7" id="KW-0961">Cell wall biogenesis/degradation</keyword>
<dbReference type="NCBIfam" id="TIGR00247">
    <property type="entry name" value="endolytic transglycosylase MltG"/>
    <property type="match status" value="1"/>
</dbReference>
<evidence type="ECO:0000256" key="1">
    <source>
        <dbReference type="ARBA" id="ARBA00022475"/>
    </source>
</evidence>
<comment type="similarity">
    <text evidence="7">Belongs to the transglycosylase MltG family.</text>
</comment>
<dbReference type="PANTHER" id="PTHR30518">
    <property type="entry name" value="ENDOLYTIC MUREIN TRANSGLYCOSYLASE"/>
    <property type="match status" value="1"/>
</dbReference>
<dbReference type="PANTHER" id="PTHR30518:SF2">
    <property type="entry name" value="ENDOLYTIC MUREIN TRANSGLYCOSYLASE"/>
    <property type="match status" value="1"/>
</dbReference>
<evidence type="ECO:0000313" key="9">
    <source>
        <dbReference type="Proteomes" id="UP000214689"/>
    </source>
</evidence>
<evidence type="ECO:0000313" key="8">
    <source>
        <dbReference type="EMBL" id="ASS38025.1"/>
    </source>
</evidence>
<dbReference type="Proteomes" id="UP000214689">
    <property type="component" value="Chromosome"/>
</dbReference>
<evidence type="ECO:0000256" key="4">
    <source>
        <dbReference type="ARBA" id="ARBA00023136"/>
    </source>
</evidence>
<gene>
    <name evidence="7" type="primary">mltG</name>
    <name evidence="8" type="ORF">AXF17_06015</name>
</gene>
<evidence type="ECO:0000256" key="3">
    <source>
        <dbReference type="ARBA" id="ARBA00022989"/>
    </source>
</evidence>
<dbReference type="EMBL" id="CP016199">
    <property type="protein sequence ID" value="ASS38025.1"/>
    <property type="molecule type" value="Genomic_DNA"/>
</dbReference>
<comment type="function">
    <text evidence="7">Functions as a peptidoglycan terminase that cleaves nascent peptidoglycan strands endolytically to terminate their elongation.</text>
</comment>
<comment type="catalytic activity">
    <reaction evidence="7">
        <text>a peptidoglycan chain = a peptidoglycan chain with N-acetyl-1,6-anhydromuramyl-[peptide] at the reducing end + a peptidoglycan chain with N-acetylglucosamine at the non-reducing end.</text>
        <dbReference type="EC" id="4.2.2.29"/>
    </reaction>
</comment>
<dbReference type="CDD" id="cd08010">
    <property type="entry name" value="MltG_like"/>
    <property type="match status" value="1"/>
</dbReference>
<evidence type="ECO:0000256" key="6">
    <source>
        <dbReference type="ARBA" id="ARBA00023316"/>
    </source>
</evidence>
<protein>
    <recommendedName>
        <fullName evidence="7">Endolytic murein transglycosylase</fullName>
        <ecNumber evidence="7">4.2.2.29</ecNumber>
    </recommendedName>
    <alternativeName>
        <fullName evidence="7">Peptidoglycan lytic transglycosylase</fullName>
    </alternativeName>
    <alternativeName>
        <fullName evidence="7">Peptidoglycan polymerization terminase</fullName>
    </alternativeName>
</protein>
<feature type="site" description="Important for catalytic activity" evidence="7">
    <location>
        <position position="224"/>
    </location>
</feature>
<dbReference type="AlphaFoldDB" id="A0A223ASZ7"/>
<dbReference type="Pfam" id="PF02618">
    <property type="entry name" value="YceG"/>
    <property type="match status" value="1"/>
</dbReference>
<reference evidence="9" key="1">
    <citation type="submission" date="2016-05" db="EMBL/GenBank/DDBJ databases">
        <authorList>
            <person name="Holder M.E."/>
            <person name="Ajami N.J."/>
            <person name="Petrosino J.F."/>
        </authorList>
    </citation>
    <scope>NUCLEOTIDE SEQUENCE [LARGE SCALE GENOMIC DNA]</scope>
    <source>
        <strain evidence="9">ATCC 700696</strain>
    </source>
</reference>
<dbReference type="EC" id="4.2.2.29" evidence="7"/>
<dbReference type="InterPro" id="IPR003770">
    <property type="entry name" value="MLTG-like"/>
</dbReference>
<dbReference type="HAMAP" id="MF_02065">
    <property type="entry name" value="MltG"/>
    <property type="match status" value="1"/>
</dbReference>
<dbReference type="GO" id="GO:0071555">
    <property type="term" value="P:cell wall organization"/>
    <property type="evidence" value="ECO:0007669"/>
    <property type="project" value="UniProtKB-KW"/>
</dbReference>
<accession>A0A223ASZ7</accession>
<sequence length="346" mass="38735">MKKSVKKVIAILIAILLILIALSASLLIINKPKDRTDNTFVVVKIKEGSSTDDIAKELHKKGVISSISKYKLVSKIWRYDGKYKAGSFSVSPSMRSSDIAQTIVKGVSSTKNFTIPEGYTLEQTAEKLGKEGIVDKDKFLDVARHGDFSKFSFLKGSQSGDNHLEGYLFPDTYAVDLDADETQIITTMLNQYDKVFTKKYRKRAKELNLTENEIVIIASLIERESQYDGDRAKIASVIYNRIKANMPLQIDATIQYALGKPKENLSIADTKIDSPYNTYTNQGLPPGPICSPGKASIKAALYPEDTDYLYYVVSEKLDGTHNFSKDYDKFLKDKEAYSKALTEKNK</sequence>
<dbReference type="GO" id="GO:0009252">
    <property type="term" value="P:peptidoglycan biosynthetic process"/>
    <property type="evidence" value="ECO:0007669"/>
    <property type="project" value="UniProtKB-UniRule"/>
</dbReference>
<evidence type="ECO:0000256" key="7">
    <source>
        <dbReference type="HAMAP-Rule" id="MF_02065"/>
    </source>
</evidence>
<dbReference type="RefSeq" id="WP_094234260.1">
    <property type="nucleotide sequence ID" value="NZ_CP016199.1"/>
</dbReference>
<dbReference type="GO" id="GO:0005886">
    <property type="term" value="C:plasma membrane"/>
    <property type="evidence" value="ECO:0007669"/>
    <property type="project" value="UniProtKB-UniRule"/>
</dbReference>